<keyword evidence="2" id="KW-0521">NADP</keyword>
<dbReference type="EMBL" id="BAOP01000016">
    <property type="protein sequence ID" value="GAC80244.1"/>
    <property type="molecule type" value="Genomic_DNA"/>
</dbReference>
<evidence type="ECO:0000256" key="2">
    <source>
        <dbReference type="ARBA" id="ARBA00022857"/>
    </source>
</evidence>
<dbReference type="PANTHER" id="PTHR38011">
    <property type="entry name" value="DIHYDROFOLATE REDUCTASE FAMILY PROTEIN (AFU_ORTHOLOGUE AFUA_8G06820)"/>
    <property type="match status" value="1"/>
</dbReference>
<evidence type="ECO:0000313" key="5">
    <source>
        <dbReference type="EMBL" id="GAC80244.1"/>
    </source>
</evidence>
<comment type="pathway">
    <text evidence="1">Cofactor biosynthesis; riboflavin biosynthesis.</text>
</comment>
<reference evidence="5 6" key="1">
    <citation type="submission" date="2013-02" db="EMBL/GenBank/DDBJ databases">
        <title>Whole genome shotgun sequence of Gordonia malaquae NBRC 108250.</title>
        <authorList>
            <person name="Yoshida I."/>
            <person name="Hosoyama A."/>
            <person name="Tsuchikane K."/>
            <person name="Ando Y."/>
            <person name="Baba S."/>
            <person name="Ohji S."/>
            <person name="Hamada M."/>
            <person name="Tamura T."/>
            <person name="Yamazoe A."/>
            <person name="Yamazaki S."/>
            <person name="Fujita N."/>
        </authorList>
    </citation>
    <scope>NUCLEOTIDE SEQUENCE [LARGE SCALE GENOMIC DNA]</scope>
    <source>
        <strain evidence="5 6">NBRC 108250</strain>
    </source>
</reference>
<dbReference type="eggNOG" id="COG1985">
    <property type="taxonomic scope" value="Bacteria"/>
</dbReference>
<feature type="domain" description="Bacterial bifunctional deaminase-reductase C-terminal" evidence="4">
    <location>
        <begin position="27"/>
        <end position="201"/>
    </location>
</feature>
<gene>
    <name evidence="5" type="ORF">GM1_016_00050</name>
</gene>
<dbReference type="PANTHER" id="PTHR38011:SF7">
    <property type="entry name" value="2,5-DIAMINO-6-RIBOSYLAMINO-4(3H)-PYRIMIDINONE 5'-PHOSPHATE REDUCTASE"/>
    <property type="match status" value="1"/>
</dbReference>
<dbReference type="InterPro" id="IPR002734">
    <property type="entry name" value="RibDG_C"/>
</dbReference>
<evidence type="ECO:0000259" key="4">
    <source>
        <dbReference type="Pfam" id="PF01872"/>
    </source>
</evidence>
<evidence type="ECO:0000313" key="6">
    <source>
        <dbReference type="Proteomes" id="UP000035009"/>
    </source>
</evidence>
<evidence type="ECO:0000256" key="1">
    <source>
        <dbReference type="ARBA" id="ARBA00005104"/>
    </source>
</evidence>
<proteinExistence type="predicted"/>
<dbReference type="STRING" id="410332.SAMN04488550_2058"/>
<dbReference type="SUPFAM" id="SSF53597">
    <property type="entry name" value="Dihydrofolate reductase-like"/>
    <property type="match status" value="1"/>
</dbReference>
<dbReference type="Gene3D" id="3.40.430.10">
    <property type="entry name" value="Dihydrofolate Reductase, subunit A"/>
    <property type="match status" value="1"/>
</dbReference>
<organism evidence="5 6">
    <name type="scientific">Gordonia malaquae NBRC 108250</name>
    <dbReference type="NCBI Taxonomy" id="1223542"/>
    <lineage>
        <taxon>Bacteria</taxon>
        <taxon>Bacillati</taxon>
        <taxon>Actinomycetota</taxon>
        <taxon>Actinomycetes</taxon>
        <taxon>Mycobacteriales</taxon>
        <taxon>Gordoniaceae</taxon>
        <taxon>Gordonia</taxon>
    </lineage>
</organism>
<keyword evidence="3" id="KW-0560">Oxidoreductase</keyword>
<dbReference type="InterPro" id="IPR024072">
    <property type="entry name" value="DHFR-like_dom_sf"/>
</dbReference>
<dbReference type="AlphaFoldDB" id="M3VFP0"/>
<dbReference type="RefSeq" id="WP_008379165.1">
    <property type="nucleotide sequence ID" value="NZ_BAOP01000016.1"/>
</dbReference>
<protein>
    <recommendedName>
        <fullName evidence="4">Bacterial bifunctional deaminase-reductase C-terminal domain-containing protein</fullName>
    </recommendedName>
</protein>
<accession>M3VFP0</accession>
<dbReference type="Proteomes" id="UP000035009">
    <property type="component" value="Unassembled WGS sequence"/>
</dbReference>
<dbReference type="GO" id="GO:0009231">
    <property type="term" value="P:riboflavin biosynthetic process"/>
    <property type="evidence" value="ECO:0007669"/>
    <property type="project" value="InterPro"/>
</dbReference>
<dbReference type="Pfam" id="PF01872">
    <property type="entry name" value="RibD_C"/>
    <property type="match status" value="1"/>
</dbReference>
<comment type="caution">
    <text evidence="5">The sequence shown here is derived from an EMBL/GenBank/DDBJ whole genome shotgun (WGS) entry which is preliminary data.</text>
</comment>
<dbReference type="GO" id="GO:0008703">
    <property type="term" value="F:5-amino-6-(5-phosphoribosylamino)uracil reductase activity"/>
    <property type="evidence" value="ECO:0007669"/>
    <property type="project" value="InterPro"/>
</dbReference>
<dbReference type="OrthoDB" id="5243299at2"/>
<sequence length="245" mass="26281">MFLMQKATDLTASELAELLAYPTSAGPVVRATFVSTIDGAATVDGRSGVLGGDGDRHVFLLMRTLSDAVVVGARTALIENYKAPANDHAPIMVLASRSLDIPVDYLPVTHPRVLIATCTSAPADRRRRLIDAGATLIDCGDVDLDPRRLLDELGTRGLRRIDLEGGPRLFASFVAAGAVDELILTTSPTLGLGDAPRIAHGATLPLPDQDLPLPDRLPYPMSLVRQFGDDDGYLYSLWSRHSRAD</sequence>
<evidence type="ECO:0000256" key="3">
    <source>
        <dbReference type="ARBA" id="ARBA00023002"/>
    </source>
</evidence>
<name>M3VFP0_GORML</name>
<keyword evidence="6" id="KW-1185">Reference proteome</keyword>
<dbReference type="InterPro" id="IPR050765">
    <property type="entry name" value="Riboflavin_Biosynth_HTPR"/>
</dbReference>